<feature type="binding site" evidence="19">
    <location>
        <begin position="455"/>
        <end position="456"/>
    </location>
    <ligand>
        <name>phosphoenolpyruvate</name>
        <dbReference type="ChEBI" id="CHEBI:58702"/>
    </ligand>
</feature>
<accession>T0D4S0</accession>
<comment type="subcellular location">
    <subcellularLocation>
        <location evidence="4 17">Cytoplasm</location>
    </subcellularLocation>
</comment>
<evidence type="ECO:0000313" key="24">
    <source>
        <dbReference type="EMBL" id="UNO48937.1"/>
    </source>
</evidence>
<evidence type="ECO:0000256" key="16">
    <source>
        <dbReference type="ARBA" id="ARBA00033235"/>
    </source>
</evidence>
<gene>
    <name evidence="24" type="primary">ptsP</name>
    <name evidence="24" type="ORF">K1I37_20525</name>
</gene>
<keyword evidence="15 17" id="KW-0460">Magnesium</keyword>
<evidence type="ECO:0000256" key="14">
    <source>
        <dbReference type="ARBA" id="ARBA00022777"/>
    </source>
</evidence>
<dbReference type="SUPFAM" id="SSF52009">
    <property type="entry name" value="Phosphohistidine domain"/>
    <property type="match status" value="1"/>
</dbReference>
<protein>
    <recommendedName>
        <fullName evidence="7 17">Phosphoenolpyruvate-protein phosphotransferase</fullName>
        <ecNumber evidence="6 17">2.7.3.9</ecNumber>
    </recommendedName>
    <alternativeName>
        <fullName evidence="16 17">Phosphotransferase system, enzyme I</fullName>
    </alternativeName>
</protein>
<sequence length="572" mass="63142">MGRRYHGVAASDGIAIAPVFVVNAAVKNVEKREDVTVEQELSKLEDAIARTKAELQQLYETANQKLGASHAQIFVAHLQILDDPEFVGAIQSTMQTEHVNVEYALTSVTSQLVAIFEQMDDEYMRQRSSDIKDVSQRVLGHLQGTSRASLAALEEPVILVAEDLTPSDTVVLDKNLVHAFVTDVGGRTSHSAIMARSLGIPAVVGLGEISQAVEPGMTVIVNGLDGEVIVDPTPDELAMYRRRMEEDANQRQQLQALRFEPTVTTDGHQVELAGNIGGPADVDNVQENGGEGIGLFRSEFLYMNRNAAPTEEEQFQAYREVAERMAGKPVVIRTLDVGGDKEIPYLDLPKESNPFLGYRAIRVCLDTPELFKTQLRAILRASHYGHIKLMFPMISNVMEIRQAKQLLKAVQSELRDASIPFDEQMEIGIMVEIPASAVIADVLAQEVDFFSIGTNDLIQYTMACDRMNDRITHLYQPYHPAILRLVKMVVNGAHQHGKWVGMCGEMAGDLTAVPILLGLGLDEFSMSGGSILRVRQLIRDLSYERAQALADEALKQDSQQAVEELVAKWSSH</sequence>
<keyword evidence="10 17" id="KW-0762">Sugar transport</keyword>
<evidence type="ECO:0000256" key="10">
    <source>
        <dbReference type="ARBA" id="ARBA00022597"/>
    </source>
</evidence>
<evidence type="ECO:0000256" key="9">
    <source>
        <dbReference type="ARBA" id="ARBA00022490"/>
    </source>
</evidence>
<dbReference type="PROSITE" id="PS00742">
    <property type="entry name" value="PEP_ENZYMES_2"/>
    <property type="match status" value="1"/>
</dbReference>
<dbReference type="Gene3D" id="1.10.274.10">
    <property type="entry name" value="PtsI, HPr-binding domain"/>
    <property type="match status" value="1"/>
</dbReference>
<organism evidence="24 25">
    <name type="scientific">Alicyclobacillus acidoterrestris (strain ATCC 49025 / DSM 3922 / CIP 106132 / NCIMB 13137 / GD3B)</name>
    <dbReference type="NCBI Taxonomy" id="1356854"/>
    <lineage>
        <taxon>Bacteria</taxon>
        <taxon>Bacillati</taxon>
        <taxon>Bacillota</taxon>
        <taxon>Bacilli</taxon>
        <taxon>Bacillales</taxon>
        <taxon>Alicyclobacillaceae</taxon>
        <taxon>Alicyclobacillus</taxon>
    </lineage>
</organism>
<dbReference type="PROSITE" id="PS00370">
    <property type="entry name" value="PEP_ENZYMES_PHOS_SITE"/>
    <property type="match status" value="1"/>
</dbReference>
<dbReference type="RefSeq" id="WP_021297087.1">
    <property type="nucleotide sequence ID" value="NZ_AURB01000143.1"/>
</dbReference>
<dbReference type="Pfam" id="PF05524">
    <property type="entry name" value="PEP-utilisers_N"/>
    <property type="match status" value="1"/>
</dbReference>
<dbReference type="InterPro" id="IPR036618">
    <property type="entry name" value="PtsI_HPr-bd_sf"/>
</dbReference>
<evidence type="ECO:0000313" key="25">
    <source>
        <dbReference type="Proteomes" id="UP000829401"/>
    </source>
</evidence>
<dbReference type="Pfam" id="PF00391">
    <property type="entry name" value="PEP-utilizers"/>
    <property type="match status" value="1"/>
</dbReference>
<feature type="domain" description="Phosphotransferase system enzyme I N-terminal" evidence="23">
    <location>
        <begin position="6"/>
        <end position="127"/>
    </location>
</feature>
<dbReference type="PANTHER" id="PTHR46244">
    <property type="entry name" value="PHOSPHOENOLPYRUVATE-PROTEIN PHOSPHOTRANSFERASE"/>
    <property type="match status" value="1"/>
</dbReference>
<dbReference type="InterPro" id="IPR018274">
    <property type="entry name" value="PEP_util_AS"/>
</dbReference>
<evidence type="ECO:0000256" key="20">
    <source>
        <dbReference type="PIRSR" id="PIRSR000732-3"/>
    </source>
</evidence>
<dbReference type="SUPFAM" id="SSF47831">
    <property type="entry name" value="Enzyme I of the PEP:sugar phosphotransferase system HPr-binding (sub)domain"/>
    <property type="match status" value="1"/>
</dbReference>
<dbReference type="EMBL" id="CP080467">
    <property type="protein sequence ID" value="UNO48937.1"/>
    <property type="molecule type" value="Genomic_DNA"/>
</dbReference>
<dbReference type="InterPro" id="IPR040442">
    <property type="entry name" value="Pyrv_kinase-like_dom_sf"/>
</dbReference>
<dbReference type="InterPro" id="IPR008731">
    <property type="entry name" value="PTS_EIN"/>
</dbReference>
<feature type="domain" description="PEP-utilising enzyme mobile" evidence="21">
    <location>
        <begin position="154"/>
        <end position="226"/>
    </location>
</feature>
<evidence type="ECO:0000256" key="1">
    <source>
        <dbReference type="ARBA" id="ARBA00000683"/>
    </source>
</evidence>
<evidence type="ECO:0000256" key="4">
    <source>
        <dbReference type="ARBA" id="ARBA00004496"/>
    </source>
</evidence>
<dbReference type="PIRSF" id="PIRSF000732">
    <property type="entry name" value="PTS_enzyme_I"/>
    <property type="match status" value="1"/>
</dbReference>
<evidence type="ECO:0000256" key="18">
    <source>
        <dbReference type="PIRSR" id="PIRSR000732-1"/>
    </source>
</evidence>
<accession>A0A9E7CZQ8</accession>
<evidence type="ECO:0000256" key="17">
    <source>
        <dbReference type="PIRNR" id="PIRNR000732"/>
    </source>
</evidence>
<keyword evidence="14 17" id="KW-0418">Kinase</keyword>
<keyword evidence="13 17" id="KW-0479">Metal-binding</keyword>
<keyword evidence="11 17" id="KW-0808">Transferase</keyword>
<feature type="active site" description="Proton donor" evidence="18">
    <location>
        <position position="503"/>
    </location>
</feature>
<dbReference type="PANTHER" id="PTHR46244:SF3">
    <property type="entry name" value="PHOSPHOENOLPYRUVATE-PROTEIN PHOSPHOTRANSFERASE"/>
    <property type="match status" value="1"/>
</dbReference>
<feature type="binding site" evidence="19">
    <location>
        <position position="466"/>
    </location>
    <ligand>
        <name>phosphoenolpyruvate</name>
        <dbReference type="ChEBI" id="CHEBI:58702"/>
    </ligand>
</feature>
<feature type="active site" description="Tele-phosphohistidine intermediate" evidence="18">
    <location>
        <position position="190"/>
    </location>
</feature>
<evidence type="ECO:0000256" key="7">
    <source>
        <dbReference type="ARBA" id="ARBA00016544"/>
    </source>
</evidence>
<dbReference type="SUPFAM" id="SSF51621">
    <property type="entry name" value="Phosphoenolpyruvate/pyruvate domain"/>
    <property type="match status" value="1"/>
</dbReference>
<dbReference type="GO" id="GO:0009401">
    <property type="term" value="P:phosphoenolpyruvate-dependent sugar phosphotransferase system"/>
    <property type="evidence" value="ECO:0007669"/>
    <property type="project" value="UniProtKB-KW"/>
</dbReference>
<evidence type="ECO:0000256" key="12">
    <source>
        <dbReference type="ARBA" id="ARBA00022683"/>
    </source>
</evidence>
<comment type="function">
    <text evidence="3 17">General (non sugar-specific) component of the phosphoenolpyruvate-dependent sugar phosphotransferase system (sugar PTS). This major carbohydrate active-transport system catalyzes the phosphorylation of incoming sugar substrates concomitantly with their translocation across the cell membrane. Enzyme I transfers the phosphoryl group from phosphoenolpyruvate (PEP) to the phosphoryl carrier protein (HPr).</text>
</comment>
<dbReference type="eggNOG" id="COG1080">
    <property type="taxonomic scope" value="Bacteria"/>
</dbReference>
<keyword evidence="9 17" id="KW-0963">Cytoplasm</keyword>
<feature type="binding site" evidence="20">
    <location>
        <position position="456"/>
    </location>
    <ligand>
        <name>Mg(2+)</name>
        <dbReference type="ChEBI" id="CHEBI:18420"/>
    </ligand>
</feature>
<dbReference type="OrthoDB" id="9765468at2"/>
<dbReference type="PRINTS" id="PR01736">
    <property type="entry name" value="PHPHTRNFRASE"/>
</dbReference>
<evidence type="ECO:0000259" key="23">
    <source>
        <dbReference type="Pfam" id="PF05524"/>
    </source>
</evidence>
<dbReference type="InterPro" id="IPR000121">
    <property type="entry name" value="PEP_util_C"/>
</dbReference>
<dbReference type="GO" id="GO:0046872">
    <property type="term" value="F:metal ion binding"/>
    <property type="evidence" value="ECO:0007669"/>
    <property type="project" value="UniProtKB-KW"/>
</dbReference>
<feature type="domain" description="PEP-utilising enzyme C-terminal" evidence="22">
    <location>
        <begin position="252"/>
        <end position="541"/>
    </location>
</feature>
<keyword evidence="12 17" id="KW-0598">Phosphotransferase system</keyword>
<dbReference type="InterPro" id="IPR023151">
    <property type="entry name" value="PEP_util_CS"/>
</dbReference>
<evidence type="ECO:0000256" key="13">
    <source>
        <dbReference type="ARBA" id="ARBA00022723"/>
    </source>
</evidence>
<dbReference type="AlphaFoldDB" id="T0D4S0"/>
<evidence type="ECO:0000256" key="15">
    <source>
        <dbReference type="ARBA" id="ARBA00022842"/>
    </source>
</evidence>
<name>T0D4S0_ALIAG</name>
<comment type="cofactor">
    <cofactor evidence="2 17 20">
        <name>Mg(2+)</name>
        <dbReference type="ChEBI" id="CHEBI:18420"/>
    </cofactor>
</comment>
<dbReference type="EC" id="2.7.3.9" evidence="6 17"/>
<evidence type="ECO:0000259" key="21">
    <source>
        <dbReference type="Pfam" id="PF00391"/>
    </source>
</evidence>
<feature type="binding site" evidence="19">
    <location>
        <position position="333"/>
    </location>
    <ligand>
        <name>phosphoenolpyruvate</name>
        <dbReference type="ChEBI" id="CHEBI:58702"/>
    </ligand>
</feature>
<feature type="binding site" evidence="19">
    <location>
        <position position="297"/>
    </location>
    <ligand>
        <name>phosphoenolpyruvate</name>
        <dbReference type="ChEBI" id="CHEBI:58702"/>
    </ligand>
</feature>
<dbReference type="InterPro" id="IPR006318">
    <property type="entry name" value="PTS_EI-like"/>
</dbReference>
<evidence type="ECO:0000256" key="6">
    <source>
        <dbReference type="ARBA" id="ARBA00012232"/>
    </source>
</evidence>
<dbReference type="GO" id="GO:0016301">
    <property type="term" value="F:kinase activity"/>
    <property type="evidence" value="ECO:0007669"/>
    <property type="project" value="UniProtKB-KW"/>
</dbReference>
<dbReference type="GO" id="GO:0005737">
    <property type="term" value="C:cytoplasm"/>
    <property type="evidence" value="ECO:0007669"/>
    <property type="project" value="UniProtKB-SubCell"/>
</dbReference>
<evidence type="ECO:0000256" key="19">
    <source>
        <dbReference type="PIRSR" id="PIRSR000732-2"/>
    </source>
</evidence>
<dbReference type="KEGG" id="aaco:K1I37_20525"/>
<dbReference type="Gene3D" id="3.20.20.60">
    <property type="entry name" value="Phosphoenolpyruvate-binding domains"/>
    <property type="match status" value="1"/>
</dbReference>
<comment type="similarity">
    <text evidence="5 17">Belongs to the PEP-utilizing enzyme family.</text>
</comment>
<dbReference type="NCBIfam" id="TIGR01417">
    <property type="entry name" value="PTS_I_fam"/>
    <property type="match status" value="1"/>
</dbReference>
<evidence type="ECO:0000259" key="22">
    <source>
        <dbReference type="Pfam" id="PF02896"/>
    </source>
</evidence>
<keyword evidence="8 17" id="KW-0813">Transport</keyword>
<dbReference type="InterPro" id="IPR050499">
    <property type="entry name" value="PEP-utilizing_PTS_enzyme"/>
</dbReference>
<dbReference type="Pfam" id="PF02896">
    <property type="entry name" value="PEP-utilizers_C"/>
    <property type="match status" value="1"/>
</dbReference>
<dbReference type="FunFam" id="3.20.20.60:FF:000007">
    <property type="entry name" value="Phosphoenolpyruvate-protein phosphotransferase"/>
    <property type="match status" value="1"/>
</dbReference>
<evidence type="ECO:0000256" key="8">
    <source>
        <dbReference type="ARBA" id="ARBA00022448"/>
    </source>
</evidence>
<dbReference type="GO" id="GO:0008965">
    <property type="term" value="F:phosphoenolpyruvate-protein phosphotransferase activity"/>
    <property type="evidence" value="ECO:0007669"/>
    <property type="project" value="UniProtKB-EC"/>
</dbReference>
<evidence type="ECO:0000256" key="11">
    <source>
        <dbReference type="ARBA" id="ARBA00022679"/>
    </source>
</evidence>
<dbReference type="InterPro" id="IPR036637">
    <property type="entry name" value="Phosphohistidine_dom_sf"/>
</dbReference>
<comment type="catalytic activity">
    <reaction evidence="1 17">
        <text>L-histidyl-[protein] + phosphoenolpyruvate = N(pros)-phospho-L-histidyl-[protein] + pyruvate</text>
        <dbReference type="Rhea" id="RHEA:23880"/>
        <dbReference type="Rhea" id="RHEA-COMP:9745"/>
        <dbReference type="Rhea" id="RHEA-COMP:9746"/>
        <dbReference type="ChEBI" id="CHEBI:15361"/>
        <dbReference type="ChEBI" id="CHEBI:29979"/>
        <dbReference type="ChEBI" id="CHEBI:58702"/>
        <dbReference type="ChEBI" id="CHEBI:64837"/>
        <dbReference type="EC" id="2.7.3.9"/>
    </reaction>
</comment>
<dbReference type="InterPro" id="IPR024692">
    <property type="entry name" value="PTS_EI"/>
</dbReference>
<reference evidence="25" key="1">
    <citation type="journal article" date="2022" name="G3 (Bethesda)">
        <title>Unveiling the complete genome sequence of Alicyclobacillus acidoterrestris DSM 3922T, a taint-producing strain.</title>
        <authorList>
            <person name="Leonardo I.C."/>
            <person name="Barreto Crespo M.T."/>
            <person name="Gaspar F.B."/>
        </authorList>
    </citation>
    <scope>NUCLEOTIDE SEQUENCE [LARGE SCALE GENOMIC DNA]</scope>
    <source>
        <strain evidence="25">DSM 3922</strain>
    </source>
</reference>
<evidence type="ECO:0000256" key="3">
    <source>
        <dbReference type="ARBA" id="ARBA00002728"/>
    </source>
</evidence>
<feature type="binding site" evidence="20">
    <location>
        <position position="432"/>
    </location>
    <ligand>
        <name>Mg(2+)</name>
        <dbReference type="ChEBI" id="CHEBI:18420"/>
    </ligand>
</feature>
<dbReference type="Gene3D" id="3.50.30.10">
    <property type="entry name" value="Phosphohistidine domain"/>
    <property type="match status" value="1"/>
</dbReference>
<proteinExistence type="inferred from homology"/>
<evidence type="ECO:0000256" key="5">
    <source>
        <dbReference type="ARBA" id="ARBA00007837"/>
    </source>
</evidence>
<keyword evidence="25" id="KW-1185">Reference proteome</keyword>
<dbReference type="STRING" id="1356854.N007_10155"/>
<dbReference type="Proteomes" id="UP000829401">
    <property type="component" value="Chromosome"/>
</dbReference>
<dbReference type="InterPro" id="IPR015813">
    <property type="entry name" value="Pyrv/PenolPyrv_kinase-like_dom"/>
</dbReference>
<evidence type="ECO:0000256" key="2">
    <source>
        <dbReference type="ARBA" id="ARBA00001946"/>
    </source>
</evidence>
<dbReference type="InterPro" id="IPR008279">
    <property type="entry name" value="PEP-util_enz_mobile_dom"/>
</dbReference>